<evidence type="ECO:0000313" key="1">
    <source>
        <dbReference type="EMBL" id="GGX64323.1"/>
    </source>
</evidence>
<reference evidence="1" key="1">
    <citation type="journal article" date="2014" name="Int. J. Syst. Evol. Microbiol.">
        <title>Complete genome sequence of Corynebacterium casei LMG S-19264T (=DSM 44701T), isolated from a smear-ripened cheese.</title>
        <authorList>
            <consortium name="US DOE Joint Genome Institute (JGI-PGF)"/>
            <person name="Walter F."/>
            <person name="Albersmeier A."/>
            <person name="Kalinowski J."/>
            <person name="Ruckert C."/>
        </authorList>
    </citation>
    <scope>NUCLEOTIDE SEQUENCE</scope>
    <source>
        <strain evidence="1">KCTC 22169</strain>
    </source>
</reference>
<dbReference type="RefSeq" id="WP_189611103.1">
    <property type="nucleotide sequence ID" value="NZ_BMXR01000009.1"/>
</dbReference>
<organism evidence="1 2">
    <name type="scientific">Saccharospirillum salsuginis</name>
    <dbReference type="NCBI Taxonomy" id="418750"/>
    <lineage>
        <taxon>Bacteria</taxon>
        <taxon>Pseudomonadati</taxon>
        <taxon>Pseudomonadota</taxon>
        <taxon>Gammaproteobacteria</taxon>
        <taxon>Oceanospirillales</taxon>
        <taxon>Saccharospirillaceae</taxon>
        <taxon>Saccharospirillum</taxon>
    </lineage>
</organism>
<accession>A0A918NFT5</accession>
<dbReference type="EMBL" id="BMXR01000009">
    <property type="protein sequence ID" value="GGX64323.1"/>
    <property type="molecule type" value="Genomic_DNA"/>
</dbReference>
<keyword evidence="2" id="KW-1185">Reference proteome</keyword>
<sequence>MKSWWLSVVLIGAMVPWSEARTLNGFELEGASVPEGQILRGGPPRDGIPAIDEPAFEPVDDADWLSADDRVLGVSLGGVAKAYPIAILNWHEIVNDRIGDRPIVVTFCPLCGTGMVFDARVDGEALSFGVSGLLFESDVLLYDRETESLWSQIWSEAISGPMKGRSLAMVPVEHTSWEEWRSEYPETLVLSRDTGYSRNYDQDPYAGYEASPRTMFPVANKAPGPWHSKEWVLGVSFAGKHKAYPFAELEANGQARFTDRLGGQEYTVIWNEDGRSARVEVGGDVVPTTTAFWFAWYAFYPETEVFEVK</sequence>
<dbReference type="AlphaFoldDB" id="A0A918NFT5"/>
<dbReference type="InterPro" id="IPR021516">
    <property type="entry name" value="DUF3179"/>
</dbReference>
<evidence type="ECO:0008006" key="3">
    <source>
        <dbReference type="Google" id="ProtNLM"/>
    </source>
</evidence>
<dbReference type="Proteomes" id="UP000626148">
    <property type="component" value="Unassembled WGS sequence"/>
</dbReference>
<name>A0A918NFT5_9GAMM</name>
<proteinExistence type="predicted"/>
<gene>
    <name evidence="1" type="ORF">GCM10007392_35070</name>
</gene>
<dbReference type="Pfam" id="PF11376">
    <property type="entry name" value="DUF3179"/>
    <property type="match status" value="1"/>
</dbReference>
<evidence type="ECO:0000313" key="2">
    <source>
        <dbReference type="Proteomes" id="UP000626148"/>
    </source>
</evidence>
<reference evidence="1" key="2">
    <citation type="submission" date="2020-09" db="EMBL/GenBank/DDBJ databases">
        <authorList>
            <person name="Sun Q."/>
            <person name="Kim S."/>
        </authorList>
    </citation>
    <scope>NUCLEOTIDE SEQUENCE</scope>
    <source>
        <strain evidence="1">KCTC 22169</strain>
    </source>
</reference>
<comment type="caution">
    <text evidence="1">The sequence shown here is derived from an EMBL/GenBank/DDBJ whole genome shotgun (WGS) entry which is preliminary data.</text>
</comment>
<protein>
    <recommendedName>
        <fullName evidence="3">DUF3179 domain-containing protein</fullName>
    </recommendedName>
</protein>